<evidence type="ECO:0000313" key="2">
    <source>
        <dbReference type="Proteomes" id="UP001295684"/>
    </source>
</evidence>
<proteinExistence type="predicted"/>
<reference evidence="1" key="1">
    <citation type="submission" date="2023-07" db="EMBL/GenBank/DDBJ databases">
        <authorList>
            <consortium name="AG Swart"/>
            <person name="Singh M."/>
            <person name="Singh A."/>
            <person name="Seah K."/>
            <person name="Emmerich C."/>
        </authorList>
    </citation>
    <scope>NUCLEOTIDE SEQUENCE</scope>
    <source>
        <strain evidence="1">DP1</strain>
    </source>
</reference>
<accession>A0AAD1XJL8</accession>
<dbReference type="AlphaFoldDB" id="A0AAD1XJL8"/>
<comment type="caution">
    <text evidence="1">The sequence shown here is derived from an EMBL/GenBank/DDBJ whole genome shotgun (WGS) entry which is preliminary data.</text>
</comment>
<dbReference type="Proteomes" id="UP001295684">
    <property type="component" value="Unassembled WGS sequence"/>
</dbReference>
<protein>
    <submittedName>
        <fullName evidence="1">Uncharacterized protein</fullName>
    </submittedName>
</protein>
<dbReference type="EMBL" id="CAMPGE010015318">
    <property type="protein sequence ID" value="CAI2373951.1"/>
    <property type="molecule type" value="Genomic_DNA"/>
</dbReference>
<gene>
    <name evidence="1" type="ORF">ECRASSUSDP1_LOCUS15300</name>
</gene>
<organism evidence="1 2">
    <name type="scientific">Euplotes crassus</name>
    <dbReference type="NCBI Taxonomy" id="5936"/>
    <lineage>
        <taxon>Eukaryota</taxon>
        <taxon>Sar</taxon>
        <taxon>Alveolata</taxon>
        <taxon>Ciliophora</taxon>
        <taxon>Intramacronucleata</taxon>
        <taxon>Spirotrichea</taxon>
        <taxon>Hypotrichia</taxon>
        <taxon>Euplotida</taxon>
        <taxon>Euplotidae</taxon>
        <taxon>Moneuplotes</taxon>
    </lineage>
</organism>
<evidence type="ECO:0000313" key="1">
    <source>
        <dbReference type="EMBL" id="CAI2373951.1"/>
    </source>
</evidence>
<keyword evidence="2" id="KW-1185">Reference proteome</keyword>
<sequence>MLSKLALTKAGPKKMVWLAIRNFGHGPYNPLHYKHAMIPEKLPTTEDMYANIKTFHSEPPPPIYNMRYLHPVRQSGPIPPYDGAWTMEDVKKICANMSVPYDHCA</sequence>
<name>A0AAD1XJL8_EUPCR</name>